<feature type="modified residue" description="N6-(pyridoxal phosphate)lysine" evidence="4">
    <location>
        <position position="186"/>
    </location>
</feature>
<dbReference type="EMBL" id="QYYA01000001">
    <property type="protein sequence ID" value="RJG20073.1"/>
    <property type="molecule type" value="Genomic_DNA"/>
</dbReference>
<proteinExistence type="inferred from homology"/>
<dbReference type="Gene3D" id="3.90.1150.10">
    <property type="entry name" value="Aspartate Aminotransferase, domain 1"/>
    <property type="match status" value="1"/>
</dbReference>
<dbReference type="Proteomes" id="UP000283734">
    <property type="component" value="Unassembled WGS sequence"/>
</dbReference>
<dbReference type="InterPro" id="IPR015424">
    <property type="entry name" value="PyrdxlP-dep_Trfase"/>
</dbReference>
<dbReference type="NCBIfam" id="NF008687">
    <property type="entry name" value="PRK11706.1"/>
    <property type="match status" value="1"/>
</dbReference>
<keyword evidence="1 4" id="KW-0663">Pyridoxal phosphate</keyword>
<dbReference type="GO" id="GO:0030170">
    <property type="term" value="F:pyridoxal phosphate binding"/>
    <property type="evidence" value="ECO:0007669"/>
    <property type="project" value="TreeGrafter"/>
</dbReference>
<dbReference type="AlphaFoldDB" id="A0A418Y3L2"/>
<dbReference type="Pfam" id="PF01041">
    <property type="entry name" value="DegT_DnrJ_EryC1"/>
    <property type="match status" value="1"/>
</dbReference>
<dbReference type="PANTHER" id="PTHR30244">
    <property type="entry name" value="TRANSAMINASE"/>
    <property type="match status" value="1"/>
</dbReference>
<dbReference type="CDD" id="cd00616">
    <property type="entry name" value="AHBA_syn"/>
    <property type="match status" value="1"/>
</dbReference>
<feature type="active site" description="Proton acceptor" evidence="3">
    <location>
        <position position="186"/>
    </location>
</feature>
<dbReference type="SUPFAM" id="SSF53383">
    <property type="entry name" value="PLP-dependent transferases"/>
    <property type="match status" value="1"/>
</dbReference>
<comment type="similarity">
    <text evidence="2 5">Belongs to the DegT/DnrJ/EryC1 family.</text>
</comment>
<dbReference type="InterPro" id="IPR000653">
    <property type="entry name" value="DegT/StrS_aminotransferase"/>
</dbReference>
<name>A0A418Y3L2_9GAMM</name>
<dbReference type="PIRSF" id="PIRSF000390">
    <property type="entry name" value="PLP_StrS"/>
    <property type="match status" value="1"/>
</dbReference>
<keyword evidence="6" id="KW-0032">Aminotransferase</keyword>
<keyword evidence="6" id="KW-0808">Transferase</keyword>
<evidence type="ECO:0000313" key="6">
    <source>
        <dbReference type="EMBL" id="RJG20073.1"/>
    </source>
</evidence>
<dbReference type="NCBIfam" id="TIGR02379">
    <property type="entry name" value="ECA_wecE"/>
    <property type="match status" value="1"/>
</dbReference>
<keyword evidence="7" id="KW-1185">Reference proteome</keyword>
<dbReference type="OrthoDB" id="9804264at2"/>
<evidence type="ECO:0000256" key="3">
    <source>
        <dbReference type="PIRSR" id="PIRSR000390-1"/>
    </source>
</evidence>
<gene>
    <name evidence="6" type="ORF">D4A39_04385</name>
</gene>
<accession>A0A418Y3L2</accession>
<protein>
    <submittedName>
        <fullName evidence="6">dTDP-4-amino-4,6-dideoxygalactose transaminase</fullName>
        <ecNumber evidence="6">2.6.1.59</ecNumber>
    </submittedName>
</protein>
<dbReference type="PANTHER" id="PTHR30244:SF34">
    <property type="entry name" value="DTDP-4-AMINO-4,6-DIDEOXYGALACTOSE TRANSAMINASE"/>
    <property type="match status" value="1"/>
</dbReference>
<reference evidence="6 7" key="1">
    <citation type="submission" date="2018-09" db="EMBL/GenBank/DDBJ databases">
        <title>Alcanivorax profundi sp. nov., isolated from 1000 m-depth seawater of the Mariana Trench.</title>
        <authorList>
            <person name="Liu J."/>
        </authorList>
    </citation>
    <scope>NUCLEOTIDE SEQUENCE [LARGE SCALE GENOMIC DNA]</scope>
    <source>
        <strain evidence="6 7">MTEO17</strain>
    </source>
</reference>
<dbReference type="RefSeq" id="WP_022983833.1">
    <property type="nucleotide sequence ID" value="NZ_QYYA01000001.1"/>
</dbReference>
<dbReference type="InterPro" id="IPR012749">
    <property type="entry name" value="WecE-like"/>
</dbReference>
<evidence type="ECO:0000313" key="7">
    <source>
        <dbReference type="Proteomes" id="UP000283734"/>
    </source>
</evidence>
<evidence type="ECO:0000256" key="2">
    <source>
        <dbReference type="ARBA" id="ARBA00037999"/>
    </source>
</evidence>
<dbReference type="GO" id="GO:0019180">
    <property type="term" value="F:dTDP-4-amino-4,6-dideoxygalactose transaminase activity"/>
    <property type="evidence" value="ECO:0007669"/>
    <property type="project" value="UniProtKB-EC"/>
</dbReference>
<comment type="caution">
    <text evidence="6">The sequence shown here is derived from an EMBL/GenBank/DDBJ whole genome shotgun (WGS) entry which is preliminary data.</text>
</comment>
<organism evidence="6 7">
    <name type="scientific">Alcanivorax profundi</name>
    <dbReference type="NCBI Taxonomy" id="2338368"/>
    <lineage>
        <taxon>Bacteria</taxon>
        <taxon>Pseudomonadati</taxon>
        <taxon>Pseudomonadota</taxon>
        <taxon>Gammaproteobacteria</taxon>
        <taxon>Oceanospirillales</taxon>
        <taxon>Alcanivoracaceae</taxon>
        <taxon>Alcanivorax</taxon>
    </lineage>
</organism>
<dbReference type="FunFam" id="3.40.640.10:FF:000037">
    <property type="entry name" value="dTDP-4-amino-4,6-dideoxygalactose transaminase"/>
    <property type="match status" value="1"/>
</dbReference>
<dbReference type="Gene3D" id="3.40.640.10">
    <property type="entry name" value="Type I PLP-dependent aspartate aminotransferase-like (Major domain)"/>
    <property type="match status" value="1"/>
</dbReference>
<dbReference type="EC" id="2.6.1.59" evidence="6"/>
<dbReference type="GO" id="GO:0000271">
    <property type="term" value="P:polysaccharide biosynthetic process"/>
    <property type="evidence" value="ECO:0007669"/>
    <property type="project" value="TreeGrafter"/>
</dbReference>
<dbReference type="InterPro" id="IPR015421">
    <property type="entry name" value="PyrdxlP-dep_Trfase_major"/>
</dbReference>
<evidence type="ECO:0000256" key="4">
    <source>
        <dbReference type="PIRSR" id="PIRSR000390-2"/>
    </source>
</evidence>
<evidence type="ECO:0000256" key="1">
    <source>
        <dbReference type="ARBA" id="ARBA00022898"/>
    </source>
</evidence>
<dbReference type="InterPro" id="IPR015422">
    <property type="entry name" value="PyrdxlP-dep_Trfase_small"/>
</dbReference>
<sequence>MNLSLNIPFNRPLMIGGEPEAIQEAVHSGMLAGNGSFTSYCEGLLSKLVGALDVLLTPSCTHALEMAALLIDIGPGDEVIMPSWTFVSTANAFVLRGAIPVFVDISTADGNLDVTLIEAAITPRTRAIVPVHYGGVACDMDAIMLIAERHALWVIEDAAQAVMSNYKNRHLGSIGHLGAFSFHATKNYTSGGEGGALVVNDASFLDRARILREKGTNREAFASGAVNQYQWLDIGSSFLMSELQAAFLSVQLDAAQAVKFERRARWENYASELAPLSDFHGIKQASVPDWADHNGHIFFLKARDLRARNELLAGLNAKGVCAQAHYVPLHLSPAGKQFGRNVGACSKTVELYERLVRLPVFHSLTDGEQAYVIDSVEACLRGC</sequence>
<evidence type="ECO:0000256" key="5">
    <source>
        <dbReference type="RuleBase" id="RU004508"/>
    </source>
</evidence>